<evidence type="ECO:0000313" key="1">
    <source>
        <dbReference type="EMBL" id="MBK1898236.1"/>
    </source>
</evidence>
<name>A0ABS1G0L9_9FLAO</name>
<gene>
    <name evidence="1" type="ORF">JHL15_20935</name>
</gene>
<proteinExistence type="predicted"/>
<sequence>MKRLIFILCCSSVLNCQSQSQAVKIQDSQNEKDYFVGTWRFVRETYKDGEVDKEYPLKKCTKQYILLFEKEKENMFFTKNFVSGENCEIKSSSRRNLVTIKGSSIQYMDGDLKESKEFKIISKTRFSIIYSDIMYGKVTDIEDTYERQ</sequence>
<dbReference type="EMBL" id="JAENHK010000010">
    <property type="protein sequence ID" value="MBK1898236.1"/>
    <property type="molecule type" value="Genomic_DNA"/>
</dbReference>
<dbReference type="Proteomes" id="UP000628669">
    <property type="component" value="Unassembled WGS sequence"/>
</dbReference>
<accession>A0ABS1G0L9</accession>
<organism evidence="1 2">
    <name type="scientific">Chryseobacterium paridis</name>
    <dbReference type="NCBI Taxonomy" id="2800328"/>
    <lineage>
        <taxon>Bacteria</taxon>
        <taxon>Pseudomonadati</taxon>
        <taxon>Bacteroidota</taxon>
        <taxon>Flavobacteriia</taxon>
        <taxon>Flavobacteriales</taxon>
        <taxon>Weeksellaceae</taxon>
        <taxon>Chryseobacterium group</taxon>
        <taxon>Chryseobacterium</taxon>
    </lineage>
</organism>
<dbReference type="RefSeq" id="WP_200249045.1">
    <property type="nucleotide sequence ID" value="NZ_JAENHK010000010.1"/>
</dbReference>
<comment type="caution">
    <text evidence="1">The sequence shown here is derived from an EMBL/GenBank/DDBJ whole genome shotgun (WGS) entry which is preliminary data.</text>
</comment>
<evidence type="ECO:0008006" key="3">
    <source>
        <dbReference type="Google" id="ProtNLM"/>
    </source>
</evidence>
<protein>
    <recommendedName>
        <fullName evidence="3">Lipocalin-like domain-containing protein</fullName>
    </recommendedName>
</protein>
<reference evidence="2" key="1">
    <citation type="submission" date="2021-01" db="EMBL/GenBank/DDBJ databases">
        <title>Genome public.</title>
        <authorList>
            <person name="Liu C."/>
            <person name="Sun Q."/>
        </authorList>
    </citation>
    <scope>NUCLEOTIDE SEQUENCE [LARGE SCALE GENOMIC DNA]</scope>
    <source>
        <strain evidence="2">YIM B02567</strain>
    </source>
</reference>
<evidence type="ECO:0000313" key="2">
    <source>
        <dbReference type="Proteomes" id="UP000628669"/>
    </source>
</evidence>
<keyword evidence="2" id="KW-1185">Reference proteome</keyword>